<protein>
    <submittedName>
        <fullName evidence="1">Uncharacterized protein</fullName>
    </submittedName>
</protein>
<gene>
    <name evidence="1" type="ORF">JI735_04595</name>
</gene>
<accession>A0A974PEH6</accession>
<name>A0A974PEH6_9BACL</name>
<evidence type="ECO:0000313" key="1">
    <source>
        <dbReference type="EMBL" id="QQZ61973.1"/>
    </source>
</evidence>
<reference evidence="1 2" key="1">
    <citation type="submission" date="2021-01" db="EMBL/GenBank/DDBJ databases">
        <title>Whole genome sequence of Paenibacillus sonchi LMG 24727 for comparative genomics.</title>
        <authorList>
            <person name="Lee G."/>
            <person name="Kim M.-J."/>
            <person name="Lim K."/>
            <person name="Shin J.-H."/>
        </authorList>
    </citation>
    <scope>NUCLEOTIDE SEQUENCE [LARGE SCALE GENOMIC DNA]</scope>
    <source>
        <strain evidence="1 2">LMG 24727</strain>
    </source>
</reference>
<keyword evidence="2" id="KW-1185">Reference proteome</keyword>
<evidence type="ECO:0000313" key="2">
    <source>
        <dbReference type="Proteomes" id="UP000595841"/>
    </source>
</evidence>
<dbReference type="Proteomes" id="UP000595841">
    <property type="component" value="Chromosome"/>
</dbReference>
<dbReference type="KEGG" id="pson:JI735_04595"/>
<dbReference type="AlphaFoldDB" id="A0A974PEH6"/>
<dbReference type="RefSeq" id="WP_039837963.1">
    <property type="nucleotide sequence ID" value="NZ_CP068595.1"/>
</dbReference>
<proteinExistence type="predicted"/>
<organism evidence="1 2">
    <name type="scientific">Paenibacillus sonchi</name>
    <dbReference type="NCBI Taxonomy" id="373687"/>
    <lineage>
        <taxon>Bacteria</taxon>
        <taxon>Bacillati</taxon>
        <taxon>Bacillota</taxon>
        <taxon>Bacilli</taxon>
        <taxon>Bacillales</taxon>
        <taxon>Paenibacillaceae</taxon>
        <taxon>Paenibacillus</taxon>
        <taxon>Paenibacillus sonchi group</taxon>
    </lineage>
</organism>
<sequence length="267" mass="31018">MDAKAKKILNKTFWSAQGWKPAGTRLPFAGEEFEYAKSKGVMFDPVTMTHDECVSRIRYLLEHEVTKDRVAAAFLHSLSTRKVHLRSGLSSYALTSNLTQHKYSDKLLERASYSHCFYCNDHKLMTHEEWNNADINILNFERVKWGGVRLNWLLYCWMDIELLAKEEPVEVTSEDVQILKNLLAEVDACAETDSARKLEKRWKDVLSSNQYERDVMMEIWGYAGILASEERLGPERGRGTDFVSVDTWLGIDRYAEEKVEYYFGTYL</sequence>
<dbReference type="EMBL" id="CP068595">
    <property type="protein sequence ID" value="QQZ61973.1"/>
    <property type="molecule type" value="Genomic_DNA"/>
</dbReference>